<dbReference type="InterPro" id="IPR029058">
    <property type="entry name" value="AB_hydrolase_fold"/>
</dbReference>
<name>A0ABT8KNG5_9BACT</name>
<dbReference type="EC" id="2.3.1.31" evidence="2"/>
<comment type="catalytic activity">
    <reaction evidence="2">
        <text>L-homoserine + acetyl-CoA = O-acetyl-L-homoserine + CoA</text>
        <dbReference type="Rhea" id="RHEA:13701"/>
        <dbReference type="ChEBI" id="CHEBI:57287"/>
        <dbReference type="ChEBI" id="CHEBI:57288"/>
        <dbReference type="ChEBI" id="CHEBI:57476"/>
        <dbReference type="ChEBI" id="CHEBI:57716"/>
        <dbReference type="EC" id="2.3.1.31"/>
    </reaction>
</comment>
<dbReference type="EMBL" id="JAUJEA010000003">
    <property type="protein sequence ID" value="MDN5201587.1"/>
    <property type="molecule type" value="Genomic_DNA"/>
</dbReference>
<feature type="active site" description="Nucleophile" evidence="2">
    <location>
        <position position="136"/>
    </location>
</feature>
<keyword evidence="2" id="KW-0028">Amino-acid biosynthesis</keyword>
<proteinExistence type="inferred from homology"/>
<evidence type="ECO:0000256" key="2">
    <source>
        <dbReference type="HAMAP-Rule" id="MF_00296"/>
    </source>
</evidence>
<comment type="subcellular location">
    <subcellularLocation>
        <location evidence="2">Cytoplasm</location>
    </subcellularLocation>
</comment>
<dbReference type="NCBIfam" id="NF001209">
    <property type="entry name" value="PRK00175.1"/>
    <property type="match status" value="1"/>
</dbReference>
<accession>A0ABT8KNG5</accession>
<comment type="caution">
    <text evidence="2">Lacks conserved residue(s) required for the propagation of feature annotation.</text>
</comment>
<comment type="similarity">
    <text evidence="2">Belongs to the AB hydrolase superfamily. MetX family.</text>
</comment>
<feature type="binding site" evidence="2">
    <location>
        <position position="202"/>
    </location>
    <ligand>
        <name>substrate</name>
    </ligand>
</feature>
<dbReference type="Gene3D" id="3.40.50.1820">
    <property type="entry name" value="alpha/beta hydrolase"/>
    <property type="match status" value="1"/>
</dbReference>
<dbReference type="PANTHER" id="PTHR32268:SF11">
    <property type="entry name" value="HOMOSERINE O-ACETYLTRANSFERASE"/>
    <property type="match status" value="1"/>
</dbReference>
<keyword evidence="5" id="KW-1185">Reference proteome</keyword>
<dbReference type="SUPFAM" id="SSF53474">
    <property type="entry name" value="alpha/beta-Hydrolases"/>
    <property type="match status" value="1"/>
</dbReference>
<comment type="caution">
    <text evidence="4">The sequence shown here is derived from an EMBL/GenBank/DDBJ whole genome shotgun (WGS) entry which is preliminary data.</text>
</comment>
<keyword evidence="2 4" id="KW-0012">Acyltransferase</keyword>
<dbReference type="NCBIfam" id="TIGR01392">
    <property type="entry name" value="homoserO_Ac_trn"/>
    <property type="match status" value="1"/>
</dbReference>
<evidence type="ECO:0000313" key="5">
    <source>
        <dbReference type="Proteomes" id="UP001172082"/>
    </source>
</evidence>
<keyword evidence="1 2" id="KW-0808">Transferase</keyword>
<protein>
    <recommendedName>
        <fullName evidence="2">Homoserine O-acetyltransferase</fullName>
        <shortName evidence="2">HAT</shortName>
        <ecNumber evidence="2">2.3.1.31</ecNumber>
    </recommendedName>
    <alternativeName>
        <fullName evidence="2">Homoserine transacetylase</fullName>
        <shortName evidence="2">HTA</shortName>
    </alternativeName>
</protein>
<comment type="subunit">
    <text evidence="2">Homodimer.</text>
</comment>
<dbReference type="InterPro" id="IPR000073">
    <property type="entry name" value="AB_hydrolase_1"/>
</dbReference>
<evidence type="ECO:0000259" key="3">
    <source>
        <dbReference type="Pfam" id="PF00561"/>
    </source>
</evidence>
<feature type="domain" description="AB hydrolase-1" evidence="3">
    <location>
        <begin position="41"/>
        <end position="323"/>
    </location>
</feature>
<dbReference type="PIRSF" id="PIRSF000443">
    <property type="entry name" value="Homoser_Ac_trans"/>
    <property type="match status" value="1"/>
</dbReference>
<sequence>MLANHLFEYPHEFKLESGKTLPGFQLAYTTYGELNKEKNNVVWVCHALTANSDFTEWWPDLFGPGKLYDPTKHFVICANMLGGCYGSTGPLSPNPRTGVPFFHSFPQITNRDVVNTFELLRNDLGLDQIHTILGGSMGGQQALEWTIEKPDLFENLVIVASNAKHSAWGIAFNETQRQAIKQDLTWKLNTERAGLNGMKVARAIALLSYRSHLTYDLTQSEETDEVFDGYKASSYQVYQGEKLASRFNAFTYWILSKAMDSHNVGRKREGIAKALKQIKANALFVGIDNDVLFPVKEQEFLAKHIENASFHVIDSKYGHDGFLIEMSKLTEKIQLFYKQKKLKPVLV</sequence>
<feature type="active site" evidence="2">
    <location>
        <position position="319"/>
    </location>
</feature>
<comment type="function">
    <text evidence="2">Transfers an acetyl group from acetyl-CoA to L-homoserine, forming acetyl-L-homoserine.</text>
</comment>
<dbReference type="Proteomes" id="UP001172082">
    <property type="component" value="Unassembled WGS sequence"/>
</dbReference>
<dbReference type="Pfam" id="PF00561">
    <property type="entry name" value="Abhydrolase_1"/>
    <property type="match status" value="1"/>
</dbReference>
<keyword evidence="2" id="KW-0963">Cytoplasm</keyword>
<evidence type="ECO:0000256" key="1">
    <source>
        <dbReference type="ARBA" id="ARBA00022679"/>
    </source>
</evidence>
<organism evidence="4 5">
    <name type="scientific">Splendidivirga corallicola</name>
    <dbReference type="NCBI Taxonomy" id="3051826"/>
    <lineage>
        <taxon>Bacteria</taxon>
        <taxon>Pseudomonadati</taxon>
        <taxon>Bacteroidota</taxon>
        <taxon>Cytophagia</taxon>
        <taxon>Cytophagales</taxon>
        <taxon>Splendidivirgaceae</taxon>
        <taxon>Splendidivirga</taxon>
    </lineage>
</organism>
<evidence type="ECO:0000313" key="4">
    <source>
        <dbReference type="EMBL" id="MDN5201587.1"/>
    </source>
</evidence>
<gene>
    <name evidence="4" type="primary">metX</name>
    <name evidence="2" type="synonym">metXA</name>
    <name evidence="4" type="ORF">QQ008_09450</name>
</gene>
<feature type="active site" evidence="2">
    <location>
        <position position="290"/>
    </location>
</feature>
<keyword evidence="2" id="KW-0486">Methionine biosynthesis</keyword>
<dbReference type="HAMAP" id="MF_00296">
    <property type="entry name" value="MetX_acyltransf"/>
    <property type="match status" value="1"/>
</dbReference>
<feature type="binding site" evidence="2">
    <location>
        <position position="320"/>
    </location>
    <ligand>
        <name>substrate</name>
    </ligand>
</feature>
<comment type="pathway">
    <text evidence="2">Amino-acid biosynthesis; L-methionine biosynthesis via de novo pathway; O-acetyl-L-homoserine from L-homoserine: step 1/1.</text>
</comment>
<dbReference type="PANTHER" id="PTHR32268">
    <property type="entry name" value="HOMOSERINE O-ACETYLTRANSFERASE"/>
    <property type="match status" value="1"/>
</dbReference>
<dbReference type="RefSeq" id="WP_346751615.1">
    <property type="nucleotide sequence ID" value="NZ_JAUJEA010000003.1"/>
</dbReference>
<reference evidence="4" key="1">
    <citation type="submission" date="2023-06" db="EMBL/GenBank/DDBJ databases">
        <title>Genomic of Parafulvivirga corallium.</title>
        <authorList>
            <person name="Wang G."/>
        </authorList>
    </citation>
    <scope>NUCLEOTIDE SEQUENCE</scope>
    <source>
        <strain evidence="4">BMA10</strain>
    </source>
</reference>
<dbReference type="InterPro" id="IPR008220">
    <property type="entry name" value="HAT_MetX-like"/>
</dbReference>
<dbReference type="GO" id="GO:0004414">
    <property type="term" value="F:homoserine O-acetyltransferase activity"/>
    <property type="evidence" value="ECO:0007669"/>
    <property type="project" value="UniProtKB-EC"/>
</dbReference>